<name>A0AAV7NZJ5_PLEWA</name>
<evidence type="ECO:0000313" key="3">
    <source>
        <dbReference type="Proteomes" id="UP001066276"/>
    </source>
</evidence>
<dbReference type="Proteomes" id="UP001066276">
    <property type="component" value="Chromosome 8"/>
</dbReference>
<comment type="caution">
    <text evidence="2">The sequence shown here is derived from an EMBL/GenBank/DDBJ whole genome shotgun (WGS) entry which is preliminary data.</text>
</comment>
<dbReference type="AlphaFoldDB" id="A0AAV7NZJ5"/>
<feature type="region of interest" description="Disordered" evidence="1">
    <location>
        <begin position="8"/>
        <end position="33"/>
    </location>
</feature>
<sequence length="91" mass="9672">MGWLYVEGKVAGTSKSGPQNQQGRDKASTSQDVVMSHGVGAVAVQGTSTAQPAQASQHVNTIPGQPSEFEKQALKDLTDLKLRVVGRQWPL</sequence>
<protein>
    <submittedName>
        <fullName evidence="2">Uncharacterized protein</fullName>
    </submittedName>
</protein>
<keyword evidence="3" id="KW-1185">Reference proteome</keyword>
<dbReference type="EMBL" id="JANPWB010000012">
    <property type="protein sequence ID" value="KAJ1118753.1"/>
    <property type="molecule type" value="Genomic_DNA"/>
</dbReference>
<evidence type="ECO:0000313" key="2">
    <source>
        <dbReference type="EMBL" id="KAJ1118753.1"/>
    </source>
</evidence>
<proteinExistence type="predicted"/>
<gene>
    <name evidence="2" type="ORF">NDU88_006940</name>
</gene>
<accession>A0AAV7NZJ5</accession>
<organism evidence="2 3">
    <name type="scientific">Pleurodeles waltl</name>
    <name type="common">Iberian ribbed newt</name>
    <dbReference type="NCBI Taxonomy" id="8319"/>
    <lineage>
        <taxon>Eukaryota</taxon>
        <taxon>Metazoa</taxon>
        <taxon>Chordata</taxon>
        <taxon>Craniata</taxon>
        <taxon>Vertebrata</taxon>
        <taxon>Euteleostomi</taxon>
        <taxon>Amphibia</taxon>
        <taxon>Batrachia</taxon>
        <taxon>Caudata</taxon>
        <taxon>Salamandroidea</taxon>
        <taxon>Salamandridae</taxon>
        <taxon>Pleurodelinae</taxon>
        <taxon>Pleurodeles</taxon>
    </lineage>
</organism>
<evidence type="ECO:0000256" key="1">
    <source>
        <dbReference type="SAM" id="MobiDB-lite"/>
    </source>
</evidence>
<reference evidence="2" key="1">
    <citation type="journal article" date="2022" name="bioRxiv">
        <title>Sequencing and chromosome-scale assembly of the giantPleurodeles waltlgenome.</title>
        <authorList>
            <person name="Brown T."/>
            <person name="Elewa A."/>
            <person name="Iarovenko S."/>
            <person name="Subramanian E."/>
            <person name="Araus A.J."/>
            <person name="Petzold A."/>
            <person name="Susuki M."/>
            <person name="Suzuki K.-i.T."/>
            <person name="Hayashi T."/>
            <person name="Toyoda A."/>
            <person name="Oliveira C."/>
            <person name="Osipova E."/>
            <person name="Leigh N.D."/>
            <person name="Simon A."/>
            <person name="Yun M.H."/>
        </authorList>
    </citation>
    <scope>NUCLEOTIDE SEQUENCE</scope>
    <source>
        <strain evidence="2">20211129_DDA</strain>
        <tissue evidence="2">Liver</tissue>
    </source>
</reference>
<feature type="compositionally biased region" description="Polar residues" evidence="1">
    <location>
        <begin position="13"/>
        <end position="33"/>
    </location>
</feature>